<proteinExistence type="predicted"/>
<feature type="transmembrane region" description="Helical" evidence="1">
    <location>
        <begin position="12"/>
        <end position="35"/>
    </location>
</feature>
<evidence type="ECO:0000256" key="1">
    <source>
        <dbReference type="SAM" id="Phobius"/>
    </source>
</evidence>
<dbReference type="EMBL" id="SHBF01000006">
    <property type="protein sequence ID" value="RZO28061.1"/>
    <property type="molecule type" value="Genomic_DNA"/>
</dbReference>
<name>A0A520N3I8_9GAMM</name>
<dbReference type="AlphaFoldDB" id="A0A520N3I8"/>
<accession>A0A520N3I8</accession>
<evidence type="ECO:0000313" key="3">
    <source>
        <dbReference type="Proteomes" id="UP000318710"/>
    </source>
</evidence>
<gene>
    <name evidence="2" type="ORF">EVA93_01680</name>
</gene>
<protein>
    <submittedName>
        <fullName evidence="2">Uncharacterized protein</fullName>
    </submittedName>
</protein>
<reference evidence="2 3" key="1">
    <citation type="submission" date="2019-02" db="EMBL/GenBank/DDBJ databases">
        <title>Prokaryotic population dynamics and viral predation in marine succession experiment using metagenomics: the confinement effect.</title>
        <authorList>
            <person name="Haro-Moreno J.M."/>
            <person name="Rodriguez-Valera F."/>
            <person name="Lopez-Perez M."/>
        </authorList>
    </citation>
    <scope>NUCLEOTIDE SEQUENCE [LARGE SCALE GENOMIC DNA]</scope>
    <source>
        <strain evidence="2">MED-G160</strain>
    </source>
</reference>
<keyword evidence="1" id="KW-0472">Membrane</keyword>
<feature type="transmembrane region" description="Helical" evidence="1">
    <location>
        <begin position="55"/>
        <end position="74"/>
    </location>
</feature>
<comment type="caution">
    <text evidence="2">The sequence shown here is derived from an EMBL/GenBank/DDBJ whole genome shotgun (WGS) entry which is preliminary data.</text>
</comment>
<evidence type="ECO:0000313" key="2">
    <source>
        <dbReference type="EMBL" id="RZO28061.1"/>
    </source>
</evidence>
<dbReference type="Proteomes" id="UP000318710">
    <property type="component" value="Unassembled WGS sequence"/>
</dbReference>
<keyword evidence="1" id="KW-1133">Transmembrane helix</keyword>
<sequence>MKYKTILNSIKDFLVRLTDVLVPVVSVALLLGIIFGPEAPFVGDVYKNISDLLNLLGSDGLLGLVAIIIILAYLKK</sequence>
<organism evidence="2 3">
    <name type="scientific">SAR86 cluster bacterium</name>
    <dbReference type="NCBI Taxonomy" id="2030880"/>
    <lineage>
        <taxon>Bacteria</taxon>
        <taxon>Pseudomonadati</taxon>
        <taxon>Pseudomonadota</taxon>
        <taxon>Gammaproteobacteria</taxon>
        <taxon>SAR86 cluster</taxon>
    </lineage>
</organism>
<keyword evidence="1" id="KW-0812">Transmembrane</keyword>